<keyword evidence="5 7" id="KW-0472">Membrane</keyword>
<dbReference type="GO" id="GO:0016020">
    <property type="term" value="C:membrane"/>
    <property type="evidence" value="ECO:0007669"/>
    <property type="project" value="UniProtKB-SubCell"/>
</dbReference>
<feature type="compositionally biased region" description="Basic and acidic residues" evidence="6">
    <location>
        <begin position="102"/>
        <end position="122"/>
    </location>
</feature>
<evidence type="ECO:0000259" key="8">
    <source>
        <dbReference type="PROSITE" id="PS50850"/>
    </source>
</evidence>
<dbReference type="AlphaFoldDB" id="F2UQ54"/>
<feature type="domain" description="Major facilitator superfamily (MFS) profile" evidence="8">
    <location>
        <begin position="131"/>
        <end position="411"/>
    </location>
</feature>
<dbReference type="Proteomes" id="UP000007799">
    <property type="component" value="Unassembled WGS sequence"/>
</dbReference>
<feature type="transmembrane region" description="Helical" evidence="7">
    <location>
        <begin position="256"/>
        <end position="277"/>
    </location>
</feature>
<dbReference type="OrthoDB" id="2985014at2759"/>
<evidence type="ECO:0000313" key="9">
    <source>
        <dbReference type="EMBL" id="EGD79722.1"/>
    </source>
</evidence>
<dbReference type="PANTHER" id="PTHR43791">
    <property type="entry name" value="PERMEASE-RELATED"/>
    <property type="match status" value="1"/>
</dbReference>
<evidence type="ECO:0000256" key="7">
    <source>
        <dbReference type="SAM" id="Phobius"/>
    </source>
</evidence>
<evidence type="ECO:0000256" key="5">
    <source>
        <dbReference type="ARBA" id="ARBA00023136"/>
    </source>
</evidence>
<dbReference type="PANTHER" id="PTHR43791:SF36">
    <property type="entry name" value="TRANSPORTER, PUTATIVE (AFU_ORTHOLOGUE AFUA_6G08340)-RELATED"/>
    <property type="match status" value="1"/>
</dbReference>
<feature type="transmembrane region" description="Helical" evidence="7">
    <location>
        <begin position="167"/>
        <end position="184"/>
    </location>
</feature>
<feature type="transmembrane region" description="Helical" evidence="7">
    <location>
        <begin position="196"/>
        <end position="215"/>
    </location>
</feature>
<dbReference type="EMBL" id="GL832988">
    <property type="protein sequence ID" value="EGD79722.1"/>
    <property type="molecule type" value="Genomic_DNA"/>
</dbReference>
<comment type="subcellular location">
    <subcellularLocation>
        <location evidence="1">Membrane</location>
        <topology evidence="1">Multi-pass membrane protein</topology>
    </subcellularLocation>
</comment>
<dbReference type="RefSeq" id="XP_004988671.1">
    <property type="nucleotide sequence ID" value="XM_004988614.1"/>
</dbReference>
<dbReference type="eggNOG" id="KOG2533">
    <property type="taxonomic scope" value="Eukaryota"/>
</dbReference>
<dbReference type="PROSITE" id="PS50850">
    <property type="entry name" value="MFS"/>
    <property type="match status" value="1"/>
</dbReference>
<dbReference type="Pfam" id="PF07690">
    <property type="entry name" value="MFS_1"/>
    <property type="match status" value="1"/>
</dbReference>
<protein>
    <recommendedName>
        <fullName evidence="8">Major facilitator superfamily (MFS) profile domain-containing protein</fullName>
    </recommendedName>
</protein>
<dbReference type="STRING" id="946362.F2UQ54"/>
<keyword evidence="4 7" id="KW-1133">Transmembrane helix</keyword>
<organism evidence="10">
    <name type="scientific">Salpingoeca rosetta (strain ATCC 50818 / BSB-021)</name>
    <dbReference type="NCBI Taxonomy" id="946362"/>
    <lineage>
        <taxon>Eukaryota</taxon>
        <taxon>Choanoflagellata</taxon>
        <taxon>Craspedida</taxon>
        <taxon>Salpingoecidae</taxon>
        <taxon>Salpingoeca</taxon>
    </lineage>
</organism>
<gene>
    <name evidence="9" type="ORF">PTSG_10706</name>
</gene>
<dbReference type="InterPro" id="IPR036259">
    <property type="entry name" value="MFS_trans_sf"/>
</dbReference>
<sequence length="411" mass="43828">MTRSRPRRLAELHRMNINTVIMEDSSSSSSSSRSSADEGDDGSSLLLLSSGASSLSSVLSGASEGGVRGTTQRSNKWTRAVGGSDDGGGNGGKDLWGDGELDDGRSSCDSDNEEARTRLDEQSRHSIDARVLPVAWLVQFTATLEVGNLANVNTQLGQDLGISQQRLAVAITIFYAAAIVLAIPSNLMLRAVKTKVWLGVLTMLSGVAMACINFVTTDTQVIVARAALGVVSAGIAPGILYVLIKWYKRGERSVRIALLISATTMAAAFGGLVADGCLHISGSLASWRYFFLIEGALIFAVGVLAYLLLPRPLFPSRDIAFHPNTRIEAWTSCSCGETIDTLTDATVWLFAIVFYSVSGVLYLKLRLDSRTSAKREEQQALLRDPRTADTTDNPTFLASFGTMASTAAASS</sequence>
<feature type="compositionally biased region" description="Low complexity" evidence="6">
    <location>
        <begin position="23"/>
        <end position="34"/>
    </location>
</feature>
<evidence type="ECO:0000256" key="1">
    <source>
        <dbReference type="ARBA" id="ARBA00004141"/>
    </source>
</evidence>
<feature type="transmembrane region" description="Helical" evidence="7">
    <location>
        <begin position="222"/>
        <end position="244"/>
    </location>
</feature>
<name>F2UQ54_SALR5</name>
<proteinExistence type="predicted"/>
<feature type="region of interest" description="Disordered" evidence="6">
    <location>
        <begin position="1"/>
        <end position="122"/>
    </location>
</feature>
<dbReference type="Gene3D" id="1.20.1250.20">
    <property type="entry name" value="MFS general substrate transporter like domains"/>
    <property type="match status" value="1"/>
</dbReference>
<keyword evidence="2" id="KW-0813">Transport</keyword>
<reference evidence="9" key="1">
    <citation type="submission" date="2009-08" db="EMBL/GenBank/DDBJ databases">
        <title>Annotation of Salpingoeca rosetta.</title>
        <authorList>
            <consortium name="The Broad Institute Genome Sequencing Platform"/>
            <person name="Russ C."/>
            <person name="Cuomo C."/>
            <person name="Burger G."/>
            <person name="Gray M.W."/>
            <person name="Holland P.W.H."/>
            <person name="King N."/>
            <person name="Lang F.B.F."/>
            <person name="Roger A.J."/>
            <person name="Ruiz-Trillo I."/>
            <person name="Young S.K."/>
            <person name="Zeng Q."/>
            <person name="Gargeya S."/>
            <person name="Alvarado L."/>
            <person name="Berlin A."/>
            <person name="Chapman S.B."/>
            <person name="Chen Z."/>
            <person name="Freedman E."/>
            <person name="Gellesch M."/>
            <person name="Goldberg J."/>
            <person name="Griggs A."/>
            <person name="Gujja S."/>
            <person name="Heilman E."/>
            <person name="Heiman D."/>
            <person name="Howarth C."/>
            <person name="Mehta T."/>
            <person name="Neiman D."/>
            <person name="Pearson M."/>
            <person name="Roberts A."/>
            <person name="Saif S."/>
            <person name="Shea T."/>
            <person name="Shenoy N."/>
            <person name="Sisk P."/>
            <person name="Stolte C."/>
            <person name="Sykes S."/>
            <person name="White J."/>
            <person name="Yandava C."/>
            <person name="Haas B."/>
            <person name="Nusbaum C."/>
            <person name="Birren B."/>
        </authorList>
    </citation>
    <scope>NUCLEOTIDE SEQUENCE [LARGE SCALE GENOMIC DNA]</scope>
    <source>
        <strain evidence="9">ATCC 50818</strain>
    </source>
</reference>
<dbReference type="GeneID" id="16069207"/>
<accession>F2UQ54</accession>
<dbReference type="KEGG" id="sre:PTSG_10706"/>
<dbReference type="InterPro" id="IPR020846">
    <property type="entry name" value="MFS_dom"/>
</dbReference>
<dbReference type="SUPFAM" id="SSF103473">
    <property type="entry name" value="MFS general substrate transporter"/>
    <property type="match status" value="1"/>
</dbReference>
<dbReference type="InterPro" id="IPR011701">
    <property type="entry name" value="MFS"/>
</dbReference>
<dbReference type="InParanoid" id="F2UQ54"/>
<keyword evidence="10" id="KW-1185">Reference proteome</keyword>
<evidence type="ECO:0000256" key="4">
    <source>
        <dbReference type="ARBA" id="ARBA00022989"/>
    </source>
</evidence>
<evidence type="ECO:0000313" key="10">
    <source>
        <dbReference type="Proteomes" id="UP000007799"/>
    </source>
</evidence>
<feature type="transmembrane region" description="Helical" evidence="7">
    <location>
        <begin position="289"/>
        <end position="309"/>
    </location>
</feature>
<evidence type="ECO:0000256" key="3">
    <source>
        <dbReference type="ARBA" id="ARBA00022692"/>
    </source>
</evidence>
<evidence type="ECO:0000256" key="6">
    <source>
        <dbReference type="SAM" id="MobiDB-lite"/>
    </source>
</evidence>
<feature type="compositionally biased region" description="Low complexity" evidence="6">
    <location>
        <begin position="42"/>
        <end position="62"/>
    </location>
</feature>
<evidence type="ECO:0000256" key="2">
    <source>
        <dbReference type="ARBA" id="ARBA00022448"/>
    </source>
</evidence>
<feature type="transmembrane region" description="Helical" evidence="7">
    <location>
        <begin position="347"/>
        <end position="365"/>
    </location>
</feature>
<dbReference type="GO" id="GO:0022857">
    <property type="term" value="F:transmembrane transporter activity"/>
    <property type="evidence" value="ECO:0007669"/>
    <property type="project" value="InterPro"/>
</dbReference>
<feature type="compositionally biased region" description="Gly residues" evidence="6">
    <location>
        <begin position="84"/>
        <end position="94"/>
    </location>
</feature>
<keyword evidence="3 7" id="KW-0812">Transmembrane</keyword>